<reference evidence="1 2" key="1">
    <citation type="submission" date="2020-05" db="EMBL/GenBank/DDBJ databases">
        <title>Whole genome shotgun sequence of Streptomyces microflavus NBRC 13062.</title>
        <authorList>
            <person name="Komaki H."/>
            <person name="Tamura T."/>
        </authorList>
    </citation>
    <scope>NUCLEOTIDE SEQUENCE [LARGE SCALE GENOMIC DNA]</scope>
    <source>
        <strain evidence="1 2">NBRC 13062</strain>
    </source>
</reference>
<organism evidence="1 2">
    <name type="scientific">Streptomyces microflavus</name>
    <name type="common">Streptomyces lipmanii</name>
    <dbReference type="NCBI Taxonomy" id="1919"/>
    <lineage>
        <taxon>Bacteria</taxon>
        <taxon>Bacillati</taxon>
        <taxon>Actinomycetota</taxon>
        <taxon>Actinomycetes</taxon>
        <taxon>Kitasatosporales</taxon>
        <taxon>Streptomycetaceae</taxon>
        <taxon>Streptomyces</taxon>
    </lineage>
</organism>
<dbReference type="Proteomes" id="UP000498740">
    <property type="component" value="Unassembled WGS sequence"/>
</dbReference>
<proteinExistence type="predicted"/>
<sequence>MDQGTAALIAGLAGALGALGGALTGGIAAVRGARIGAETAAVAARQQVQDQAATEHAHWLRERRQETYGIFLAAAQEVQRMAQPLVVALYVEQRRDSQLNDAQQAVSKLCDLGNNVSLIGPDRILPCLQRAIHCVVQLDHVLVSSFVAPEVDRDAIHASLSEYEEAKADFVSAAREILGGVRN</sequence>
<protein>
    <submittedName>
        <fullName evidence="1">Uncharacterized protein</fullName>
    </submittedName>
</protein>
<dbReference type="RefSeq" id="WP_158706584.1">
    <property type="nucleotide sequence ID" value="NZ_BMUG01000002.1"/>
</dbReference>
<evidence type="ECO:0000313" key="2">
    <source>
        <dbReference type="Proteomes" id="UP000498740"/>
    </source>
</evidence>
<name>A0A7J0CST7_STRMI</name>
<accession>A0A7J0CST7</accession>
<comment type="caution">
    <text evidence="1">The sequence shown here is derived from an EMBL/GenBank/DDBJ whole genome shotgun (WGS) entry which is preliminary data.</text>
</comment>
<evidence type="ECO:0000313" key="1">
    <source>
        <dbReference type="EMBL" id="GFN05590.1"/>
    </source>
</evidence>
<dbReference type="AlphaFoldDB" id="A0A7J0CST7"/>
<dbReference type="EMBL" id="BLWD01000001">
    <property type="protein sequence ID" value="GFN05590.1"/>
    <property type="molecule type" value="Genomic_DNA"/>
</dbReference>
<gene>
    <name evidence="1" type="ORF">Smic_41460</name>
</gene>